<dbReference type="InterPro" id="IPR013078">
    <property type="entry name" value="His_Pase_superF_clade-1"/>
</dbReference>
<name>A0ABW4KVH8_9BURK</name>
<keyword evidence="2" id="KW-1185">Reference proteome</keyword>
<proteinExistence type="predicted"/>
<gene>
    <name evidence="1" type="ORF">ACFSF0_11330</name>
</gene>
<evidence type="ECO:0000313" key="2">
    <source>
        <dbReference type="Proteomes" id="UP001597304"/>
    </source>
</evidence>
<dbReference type="Pfam" id="PF00300">
    <property type="entry name" value="His_Phos_1"/>
    <property type="match status" value="1"/>
</dbReference>
<dbReference type="SMART" id="SM00855">
    <property type="entry name" value="PGAM"/>
    <property type="match status" value="1"/>
</dbReference>
<dbReference type="Gene3D" id="3.40.50.1240">
    <property type="entry name" value="Phosphoglycerate mutase-like"/>
    <property type="match status" value="1"/>
</dbReference>
<dbReference type="EMBL" id="JBHUEJ010000021">
    <property type="protein sequence ID" value="MFD1711204.1"/>
    <property type="molecule type" value="Genomic_DNA"/>
</dbReference>
<evidence type="ECO:0000313" key="1">
    <source>
        <dbReference type="EMBL" id="MFD1711204.1"/>
    </source>
</evidence>
<dbReference type="RefSeq" id="WP_147913946.1">
    <property type="nucleotide sequence ID" value="NZ_JBHUEJ010000021.1"/>
</dbReference>
<sequence>MTLWLVRHAPVLADPGLCYGATNLPADASATRAAAERLARSLPEGTRVVSSTLQRCELLAQTLLGLRPDLIYTVDDRLREMDFGSWELRPWDEVPRADIDAWLADFADARPGGDGESVRALMARVGAAWDDTLAAPAPTLWVTHAGVMRAALLLSKGVRLPAQAADWPDAALAFGELVQLPMLSFQKA</sequence>
<comment type="caution">
    <text evidence="1">The sequence shown here is derived from an EMBL/GenBank/DDBJ whole genome shotgun (WGS) entry which is preliminary data.</text>
</comment>
<dbReference type="Proteomes" id="UP001597304">
    <property type="component" value="Unassembled WGS sequence"/>
</dbReference>
<organism evidence="1 2">
    <name type="scientific">Ottowia flava</name>
    <dbReference type="NCBI Taxonomy" id="2675430"/>
    <lineage>
        <taxon>Bacteria</taxon>
        <taxon>Pseudomonadati</taxon>
        <taxon>Pseudomonadota</taxon>
        <taxon>Betaproteobacteria</taxon>
        <taxon>Burkholderiales</taxon>
        <taxon>Comamonadaceae</taxon>
        <taxon>Ottowia</taxon>
    </lineage>
</organism>
<accession>A0ABW4KVH8</accession>
<dbReference type="InterPro" id="IPR029033">
    <property type="entry name" value="His_PPase_superfam"/>
</dbReference>
<reference evidence="2" key="1">
    <citation type="journal article" date="2019" name="Int. J. Syst. Evol. Microbiol.">
        <title>The Global Catalogue of Microorganisms (GCM) 10K type strain sequencing project: providing services to taxonomists for standard genome sequencing and annotation.</title>
        <authorList>
            <consortium name="The Broad Institute Genomics Platform"/>
            <consortium name="The Broad Institute Genome Sequencing Center for Infectious Disease"/>
            <person name="Wu L."/>
            <person name="Ma J."/>
        </authorList>
    </citation>
    <scope>NUCLEOTIDE SEQUENCE [LARGE SCALE GENOMIC DNA]</scope>
    <source>
        <strain evidence="2">LMG 29247</strain>
    </source>
</reference>
<protein>
    <submittedName>
        <fullName evidence="1">Histidine phosphatase family protein</fullName>
    </submittedName>
</protein>
<dbReference type="SUPFAM" id="SSF53254">
    <property type="entry name" value="Phosphoglycerate mutase-like"/>
    <property type="match status" value="1"/>
</dbReference>